<dbReference type="EMBL" id="KZ819667">
    <property type="protein sequence ID" value="PWN27714.1"/>
    <property type="molecule type" value="Genomic_DNA"/>
</dbReference>
<organism evidence="3 4">
    <name type="scientific">Jaminaea rosea</name>
    <dbReference type="NCBI Taxonomy" id="1569628"/>
    <lineage>
        <taxon>Eukaryota</taxon>
        <taxon>Fungi</taxon>
        <taxon>Dikarya</taxon>
        <taxon>Basidiomycota</taxon>
        <taxon>Ustilaginomycotina</taxon>
        <taxon>Exobasidiomycetes</taxon>
        <taxon>Microstromatales</taxon>
        <taxon>Microstromatales incertae sedis</taxon>
        <taxon>Jaminaea</taxon>
    </lineage>
</organism>
<dbReference type="OrthoDB" id="3881at2759"/>
<dbReference type="CDD" id="cd01791">
    <property type="entry name" value="Ubl_UBL5"/>
    <property type="match status" value="1"/>
</dbReference>
<keyword evidence="4" id="KW-1185">Reference proteome</keyword>
<keyword evidence="2" id="KW-0833">Ubl conjugation pathway</keyword>
<dbReference type="InterPro" id="IPR029071">
    <property type="entry name" value="Ubiquitin-like_domsf"/>
</dbReference>
<accession>A0A316URV5</accession>
<name>A0A316URV5_9BASI</name>
<dbReference type="RefSeq" id="XP_025362326.1">
    <property type="nucleotide sequence ID" value="XM_025504421.1"/>
</dbReference>
<evidence type="ECO:0000313" key="3">
    <source>
        <dbReference type="EMBL" id="PWN27714.1"/>
    </source>
</evidence>
<evidence type="ECO:0000256" key="2">
    <source>
        <dbReference type="ARBA" id="ARBA00022786"/>
    </source>
</evidence>
<dbReference type="FunFam" id="3.10.20.90:FF:000052">
    <property type="entry name" value="Ubiquitin-like protein 5"/>
    <property type="match status" value="1"/>
</dbReference>
<sequence length="83" mass="9416">MPSLIEITANDRLGRKVRVKCSPDDTVGDLKKLIAAQTGTSPEKIQLKKWYTVFKDHITLGDCEPVWQLSSYTWDRQLTLGPL</sequence>
<proteinExistence type="predicted"/>
<gene>
    <name evidence="3" type="ORF">BDZ90DRAFT_220094</name>
</gene>
<dbReference type="InterPro" id="IPR039732">
    <property type="entry name" value="Hub1/Ubl5"/>
</dbReference>
<protein>
    <recommendedName>
        <fullName evidence="1">Ubiquitin-like modifier HUB1</fullName>
    </recommendedName>
</protein>
<reference evidence="3 4" key="1">
    <citation type="journal article" date="2018" name="Mol. Biol. Evol.">
        <title>Broad Genomic Sampling Reveals a Smut Pathogenic Ancestry of the Fungal Clade Ustilaginomycotina.</title>
        <authorList>
            <person name="Kijpornyongpan T."/>
            <person name="Mondo S.J."/>
            <person name="Barry K."/>
            <person name="Sandor L."/>
            <person name="Lee J."/>
            <person name="Lipzen A."/>
            <person name="Pangilinan J."/>
            <person name="LaButti K."/>
            <person name="Hainaut M."/>
            <person name="Henrissat B."/>
            <person name="Grigoriev I.V."/>
            <person name="Spatafora J.W."/>
            <person name="Aime M.C."/>
        </authorList>
    </citation>
    <scope>NUCLEOTIDE SEQUENCE [LARGE SCALE GENOMIC DNA]</scope>
    <source>
        <strain evidence="3 4">MCA 5214</strain>
    </source>
</reference>
<dbReference type="GeneID" id="37026244"/>
<dbReference type="AlphaFoldDB" id="A0A316URV5"/>
<dbReference type="Gene3D" id="3.10.20.90">
    <property type="entry name" value="Phosphatidylinositol 3-kinase Catalytic Subunit, Chain A, domain 1"/>
    <property type="match status" value="1"/>
</dbReference>
<evidence type="ECO:0000256" key="1">
    <source>
        <dbReference type="ARBA" id="ARBA00014108"/>
    </source>
</evidence>
<dbReference type="STRING" id="1569628.A0A316URV5"/>
<dbReference type="SUPFAM" id="SSF54236">
    <property type="entry name" value="Ubiquitin-like"/>
    <property type="match status" value="1"/>
</dbReference>
<evidence type="ECO:0000313" key="4">
    <source>
        <dbReference type="Proteomes" id="UP000245884"/>
    </source>
</evidence>
<dbReference type="PANTHER" id="PTHR13042">
    <property type="entry name" value="UBIQUITIN-LIKE PROTEIN 5"/>
    <property type="match status" value="1"/>
</dbReference>
<dbReference type="Proteomes" id="UP000245884">
    <property type="component" value="Unassembled WGS sequence"/>
</dbReference>